<feature type="region of interest" description="Disordered" evidence="1">
    <location>
        <begin position="1"/>
        <end position="70"/>
    </location>
</feature>
<proteinExistence type="predicted"/>
<accession>A0ABR2PT61</accession>
<sequence length="415" mass="44874">MENPSSLVDGHAMHTGHNGRPPDLVLQVSSSPVLERPGSPLEDGRGTKKQRNLADPISVDVEDESMETDEAANNRVTGAAEARPSYARMAAKLPQQYSFRRNLNSENEIEVLDEDCSVDESGPFPIIRFSDKICFSCGVYGHSMEGCRGLEERTGEVHTSGEPAVGDDRTPSFSSKGAELFGPWMVVENRRRRTKPSSATDLSVGLAARSRNSSRFGVLEEYEESMEVDVPTDRDDASHLSQGVAIPGIRSAAYIASNPDKSKKKKKGMAESHERVVLPFIPGQRTVVINREASSSRGVHKAVSIVEDGIKSKRAVGINIAKSKGGVTRVARDKVFASGHSTGSLAGSDWVRGSTEQVDVVNADMFHEGRDIHTTTHERSEDPPDTEGIILVDEDCMDASDGDAADAADGHRTAY</sequence>
<comment type="caution">
    <text evidence="2">The sequence shown here is derived from an EMBL/GenBank/DDBJ whole genome shotgun (WGS) entry which is preliminary data.</text>
</comment>
<evidence type="ECO:0008006" key="4">
    <source>
        <dbReference type="Google" id="ProtNLM"/>
    </source>
</evidence>
<name>A0ABR2PT61_9ROSI</name>
<evidence type="ECO:0000313" key="2">
    <source>
        <dbReference type="EMBL" id="KAK8991615.1"/>
    </source>
</evidence>
<gene>
    <name evidence="2" type="ORF">V6N11_062620</name>
</gene>
<dbReference type="EMBL" id="JBBPBN010000052">
    <property type="protein sequence ID" value="KAK8991615.1"/>
    <property type="molecule type" value="Genomic_DNA"/>
</dbReference>
<evidence type="ECO:0000313" key="3">
    <source>
        <dbReference type="Proteomes" id="UP001396334"/>
    </source>
</evidence>
<feature type="compositionally biased region" description="Acidic residues" evidence="1">
    <location>
        <begin position="60"/>
        <end position="70"/>
    </location>
</feature>
<evidence type="ECO:0000256" key="1">
    <source>
        <dbReference type="SAM" id="MobiDB-lite"/>
    </source>
</evidence>
<organism evidence="2 3">
    <name type="scientific">Hibiscus sabdariffa</name>
    <name type="common">roselle</name>
    <dbReference type="NCBI Taxonomy" id="183260"/>
    <lineage>
        <taxon>Eukaryota</taxon>
        <taxon>Viridiplantae</taxon>
        <taxon>Streptophyta</taxon>
        <taxon>Embryophyta</taxon>
        <taxon>Tracheophyta</taxon>
        <taxon>Spermatophyta</taxon>
        <taxon>Magnoliopsida</taxon>
        <taxon>eudicotyledons</taxon>
        <taxon>Gunneridae</taxon>
        <taxon>Pentapetalae</taxon>
        <taxon>rosids</taxon>
        <taxon>malvids</taxon>
        <taxon>Malvales</taxon>
        <taxon>Malvaceae</taxon>
        <taxon>Malvoideae</taxon>
        <taxon>Hibiscus</taxon>
    </lineage>
</organism>
<reference evidence="2 3" key="1">
    <citation type="journal article" date="2024" name="G3 (Bethesda)">
        <title>Genome assembly of Hibiscus sabdariffa L. provides insights into metabolisms of medicinal natural products.</title>
        <authorList>
            <person name="Kim T."/>
        </authorList>
    </citation>
    <scope>NUCLEOTIDE SEQUENCE [LARGE SCALE GENOMIC DNA]</scope>
    <source>
        <strain evidence="2">TK-2024</strain>
        <tissue evidence="2">Old leaves</tissue>
    </source>
</reference>
<keyword evidence="3" id="KW-1185">Reference proteome</keyword>
<dbReference type="Proteomes" id="UP001396334">
    <property type="component" value="Unassembled WGS sequence"/>
</dbReference>
<protein>
    <recommendedName>
        <fullName evidence="4">CCHC-type domain-containing protein</fullName>
    </recommendedName>
</protein>